<organism evidence="3 4">
    <name type="scientific">Rehmannia glutinosa</name>
    <name type="common">Chinese foxglove</name>
    <dbReference type="NCBI Taxonomy" id="99300"/>
    <lineage>
        <taxon>Eukaryota</taxon>
        <taxon>Viridiplantae</taxon>
        <taxon>Streptophyta</taxon>
        <taxon>Embryophyta</taxon>
        <taxon>Tracheophyta</taxon>
        <taxon>Spermatophyta</taxon>
        <taxon>Magnoliopsida</taxon>
        <taxon>eudicotyledons</taxon>
        <taxon>Gunneridae</taxon>
        <taxon>Pentapetalae</taxon>
        <taxon>asterids</taxon>
        <taxon>lamiids</taxon>
        <taxon>Lamiales</taxon>
        <taxon>Orobanchaceae</taxon>
        <taxon>Rehmannieae</taxon>
        <taxon>Rehmannia</taxon>
    </lineage>
</organism>
<evidence type="ECO:0000313" key="3">
    <source>
        <dbReference type="EMBL" id="KAK6137053.1"/>
    </source>
</evidence>
<dbReference type="InterPro" id="IPR007527">
    <property type="entry name" value="Znf_SWIM"/>
</dbReference>
<dbReference type="PROSITE" id="PS50966">
    <property type="entry name" value="ZF_SWIM"/>
    <property type="match status" value="1"/>
</dbReference>
<name>A0ABR0VPA0_REHGL</name>
<reference evidence="3 4" key="1">
    <citation type="journal article" date="2021" name="Comput. Struct. Biotechnol. J.">
        <title>De novo genome assembly of the potent medicinal plant Rehmannia glutinosa using nanopore technology.</title>
        <authorList>
            <person name="Ma L."/>
            <person name="Dong C."/>
            <person name="Song C."/>
            <person name="Wang X."/>
            <person name="Zheng X."/>
            <person name="Niu Y."/>
            <person name="Chen S."/>
            <person name="Feng W."/>
        </authorList>
    </citation>
    <scope>NUCLEOTIDE SEQUENCE [LARGE SCALE GENOMIC DNA]</scope>
    <source>
        <strain evidence="3">DH-2019</strain>
    </source>
</reference>
<gene>
    <name evidence="3" type="ORF">DH2020_029205</name>
</gene>
<accession>A0ABR0VPA0</accession>
<sequence length="289" mass="32196">MESQRHVTDKLDHACQTSFPECKTRLAIEKHASSVYTHKVFHASSVYTHKVFAEVSTEIEASVYDCTITEIIDDATRCSYKIKDKTDSIFAVIKYKTETLIKCSCKKLEQTGLLCCHAFVVLKDYPEIPREFLARRWMKSASITPHTKTGQIYQFAGGDEAAVTLNNLWSDFHSCIGLAQGNIDKLSNLSRLVSEEKVKLLKDQPQAPSMGGKQSVMETYCGSTSHLDISVLPPKQAKNKGSGSNVRSRILSQREKAIKASTKLKRKCGTCGEIGTHNSRTCPKRNTTP</sequence>
<keyword evidence="1" id="KW-0863">Zinc-finger</keyword>
<keyword evidence="1" id="KW-0479">Metal-binding</keyword>
<dbReference type="PANTHER" id="PTHR47718:SF18">
    <property type="entry name" value="PROTEIN FAR1-RELATED SEQUENCE 5-LIKE"/>
    <property type="match status" value="1"/>
</dbReference>
<proteinExistence type="predicted"/>
<keyword evidence="1" id="KW-0862">Zinc</keyword>
<keyword evidence="4" id="KW-1185">Reference proteome</keyword>
<feature type="domain" description="SWIM-type" evidence="2">
    <location>
        <begin position="95"/>
        <end position="126"/>
    </location>
</feature>
<evidence type="ECO:0000259" key="2">
    <source>
        <dbReference type="PROSITE" id="PS50966"/>
    </source>
</evidence>
<dbReference type="Proteomes" id="UP001318860">
    <property type="component" value="Unassembled WGS sequence"/>
</dbReference>
<protein>
    <recommendedName>
        <fullName evidence="2">SWIM-type domain-containing protein</fullName>
    </recommendedName>
</protein>
<comment type="caution">
    <text evidence="3">The sequence shown here is derived from an EMBL/GenBank/DDBJ whole genome shotgun (WGS) entry which is preliminary data.</text>
</comment>
<evidence type="ECO:0000256" key="1">
    <source>
        <dbReference type="PROSITE-ProRule" id="PRU00325"/>
    </source>
</evidence>
<dbReference type="EMBL" id="JABTTQ020000932">
    <property type="protein sequence ID" value="KAK6137053.1"/>
    <property type="molecule type" value="Genomic_DNA"/>
</dbReference>
<evidence type="ECO:0000313" key="4">
    <source>
        <dbReference type="Proteomes" id="UP001318860"/>
    </source>
</evidence>
<dbReference type="PANTHER" id="PTHR47718">
    <property type="entry name" value="OS01G0519700 PROTEIN"/>
    <property type="match status" value="1"/>
</dbReference>